<evidence type="ECO:0000256" key="6">
    <source>
        <dbReference type="ARBA" id="ARBA00023136"/>
    </source>
</evidence>
<evidence type="ECO:0000313" key="10">
    <source>
        <dbReference type="Proteomes" id="UP001138997"/>
    </source>
</evidence>
<keyword evidence="3" id="KW-1003">Cell membrane</keyword>
<dbReference type="SUPFAM" id="SSF161098">
    <property type="entry name" value="MetI-like"/>
    <property type="match status" value="1"/>
</dbReference>
<dbReference type="Proteomes" id="UP001138997">
    <property type="component" value="Unassembled WGS sequence"/>
</dbReference>
<feature type="transmembrane region" description="Helical" evidence="7">
    <location>
        <begin position="173"/>
        <end position="197"/>
    </location>
</feature>
<dbReference type="SUPFAM" id="SSF160964">
    <property type="entry name" value="MalF N-terminal region-like"/>
    <property type="match status" value="1"/>
</dbReference>
<evidence type="ECO:0000256" key="2">
    <source>
        <dbReference type="ARBA" id="ARBA00022448"/>
    </source>
</evidence>
<reference evidence="9" key="1">
    <citation type="submission" date="2021-11" db="EMBL/GenBank/DDBJ databases">
        <title>Streptomyces corallinus and Kineosporia corallina sp. nov., two new coral-derived marine actinobacteria.</title>
        <authorList>
            <person name="Buangrab K."/>
            <person name="Sutthacheep M."/>
            <person name="Yeemin T."/>
            <person name="Harunari E."/>
            <person name="Igarashi Y."/>
            <person name="Sripreechasak P."/>
            <person name="Kanchanasin P."/>
            <person name="Tanasupawat S."/>
            <person name="Phongsopitanun W."/>
        </authorList>
    </citation>
    <scope>NUCLEOTIDE SEQUENCE</scope>
    <source>
        <strain evidence="9">JCM 31032</strain>
    </source>
</reference>
<organism evidence="9 10">
    <name type="scientific">Kineosporia babensis</name>
    <dbReference type="NCBI Taxonomy" id="499548"/>
    <lineage>
        <taxon>Bacteria</taxon>
        <taxon>Bacillati</taxon>
        <taxon>Actinomycetota</taxon>
        <taxon>Actinomycetes</taxon>
        <taxon>Kineosporiales</taxon>
        <taxon>Kineosporiaceae</taxon>
        <taxon>Kineosporia</taxon>
    </lineage>
</organism>
<dbReference type="InterPro" id="IPR035906">
    <property type="entry name" value="MetI-like_sf"/>
</dbReference>
<dbReference type="PANTHER" id="PTHR30193">
    <property type="entry name" value="ABC TRANSPORTER PERMEASE PROTEIN"/>
    <property type="match status" value="1"/>
</dbReference>
<protein>
    <submittedName>
        <fullName evidence="9">Sugar ABC transporter permease</fullName>
    </submittedName>
</protein>
<proteinExistence type="inferred from homology"/>
<keyword evidence="4 7" id="KW-0812">Transmembrane</keyword>
<evidence type="ECO:0000313" key="9">
    <source>
        <dbReference type="EMBL" id="MCD5314315.1"/>
    </source>
</evidence>
<dbReference type="GO" id="GO:0005886">
    <property type="term" value="C:plasma membrane"/>
    <property type="evidence" value="ECO:0007669"/>
    <property type="project" value="UniProtKB-SubCell"/>
</dbReference>
<dbReference type="Gene3D" id="1.10.3720.10">
    <property type="entry name" value="MetI-like"/>
    <property type="match status" value="1"/>
</dbReference>
<feature type="transmembrane region" description="Helical" evidence="7">
    <location>
        <begin position="119"/>
        <end position="143"/>
    </location>
</feature>
<feature type="transmembrane region" description="Helical" evidence="7">
    <location>
        <begin position="21"/>
        <end position="43"/>
    </location>
</feature>
<dbReference type="GO" id="GO:0055085">
    <property type="term" value="P:transmembrane transport"/>
    <property type="evidence" value="ECO:0007669"/>
    <property type="project" value="InterPro"/>
</dbReference>
<dbReference type="CDD" id="cd06261">
    <property type="entry name" value="TM_PBP2"/>
    <property type="match status" value="1"/>
</dbReference>
<sequence length="312" mass="34399">MTKGQAPERSRAAVKGQSQAGYWLYLIPGAVLLTAIIVVPLFWNVYLSFTRYRGIRPPVWIGLENWQELFRDSAFWASFQHSIVMVVAMVILPTGIGLILASLLFDLVGRRFNGKVAGLLRAVYYLPQILPIAIAAIVVGWILRPEDGALNDLLSAVGLESLQHNWLGSPDTALLSIGAVLVWIQIGYPVVVFMSALQRIDPQLYEAAELDGANWFQRFRAITLSGIRPEIFVVVLTCTVAALKVFGPVYTLTRGGPGDSTVVPSYYTYTEFFTAQRVGYGATIATALTVVVLLIAVFFVRAQFRLAEQEEA</sequence>
<keyword evidence="2 7" id="KW-0813">Transport</keyword>
<dbReference type="PROSITE" id="PS50928">
    <property type="entry name" value="ABC_TM1"/>
    <property type="match status" value="1"/>
</dbReference>
<keyword evidence="5 7" id="KW-1133">Transmembrane helix</keyword>
<feature type="domain" description="ABC transmembrane type-1" evidence="8">
    <location>
        <begin position="79"/>
        <end position="301"/>
    </location>
</feature>
<feature type="transmembrane region" description="Helical" evidence="7">
    <location>
        <begin position="231"/>
        <end position="250"/>
    </location>
</feature>
<feature type="transmembrane region" description="Helical" evidence="7">
    <location>
        <begin position="83"/>
        <end position="107"/>
    </location>
</feature>
<dbReference type="AlphaFoldDB" id="A0A9X1NHU2"/>
<evidence type="ECO:0000256" key="7">
    <source>
        <dbReference type="RuleBase" id="RU363032"/>
    </source>
</evidence>
<dbReference type="RefSeq" id="WP_231446723.1">
    <property type="nucleotide sequence ID" value="NZ_JAJOMB010000015.1"/>
</dbReference>
<keyword evidence="10" id="KW-1185">Reference proteome</keyword>
<accession>A0A9X1NHU2</accession>
<gene>
    <name evidence="9" type="ORF">LR394_25755</name>
</gene>
<keyword evidence="6 7" id="KW-0472">Membrane</keyword>
<comment type="similarity">
    <text evidence="7">Belongs to the binding-protein-dependent transport system permease family.</text>
</comment>
<dbReference type="EMBL" id="JAJOMB010000015">
    <property type="protein sequence ID" value="MCD5314315.1"/>
    <property type="molecule type" value="Genomic_DNA"/>
</dbReference>
<evidence type="ECO:0000256" key="1">
    <source>
        <dbReference type="ARBA" id="ARBA00004651"/>
    </source>
</evidence>
<feature type="transmembrane region" description="Helical" evidence="7">
    <location>
        <begin position="278"/>
        <end position="300"/>
    </location>
</feature>
<evidence type="ECO:0000256" key="5">
    <source>
        <dbReference type="ARBA" id="ARBA00022989"/>
    </source>
</evidence>
<evidence type="ECO:0000256" key="3">
    <source>
        <dbReference type="ARBA" id="ARBA00022475"/>
    </source>
</evidence>
<name>A0A9X1NHU2_9ACTN</name>
<comment type="subcellular location">
    <subcellularLocation>
        <location evidence="1 7">Cell membrane</location>
        <topology evidence="1 7">Multi-pass membrane protein</topology>
    </subcellularLocation>
</comment>
<dbReference type="InterPro" id="IPR000515">
    <property type="entry name" value="MetI-like"/>
</dbReference>
<dbReference type="Pfam" id="PF00528">
    <property type="entry name" value="BPD_transp_1"/>
    <property type="match status" value="1"/>
</dbReference>
<evidence type="ECO:0000256" key="4">
    <source>
        <dbReference type="ARBA" id="ARBA00022692"/>
    </source>
</evidence>
<dbReference type="InterPro" id="IPR051393">
    <property type="entry name" value="ABC_transporter_permease"/>
</dbReference>
<evidence type="ECO:0000259" key="8">
    <source>
        <dbReference type="PROSITE" id="PS50928"/>
    </source>
</evidence>
<comment type="caution">
    <text evidence="9">The sequence shown here is derived from an EMBL/GenBank/DDBJ whole genome shotgun (WGS) entry which is preliminary data.</text>
</comment>
<dbReference type="PANTHER" id="PTHR30193:SF42">
    <property type="entry name" value="ABC TRANSPORTER PERMEASE PROTEIN"/>
    <property type="match status" value="1"/>
</dbReference>